<dbReference type="HAMAP" id="MF_00845">
    <property type="entry name" value="TetX_monooxygenase"/>
    <property type="match status" value="1"/>
</dbReference>
<keyword evidence="5" id="KW-0547">Nucleotide-binding</keyword>
<evidence type="ECO:0000256" key="1">
    <source>
        <dbReference type="ARBA" id="ARBA00022630"/>
    </source>
</evidence>
<dbReference type="GO" id="GO:0004497">
    <property type="term" value="F:monooxygenase activity"/>
    <property type="evidence" value="ECO:0007669"/>
    <property type="project" value="UniProtKB-UniRule"/>
</dbReference>
<dbReference type="InterPro" id="IPR002938">
    <property type="entry name" value="FAD-bd"/>
</dbReference>
<organism evidence="7 8">
    <name type="scientific">Spirosoma agri</name>
    <dbReference type="NCBI Taxonomy" id="1987381"/>
    <lineage>
        <taxon>Bacteria</taxon>
        <taxon>Pseudomonadati</taxon>
        <taxon>Bacteroidota</taxon>
        <taxon>Cytophagia</taxon>
        <taxon>Cytophagales</taxon>
        <taxon>Cytophagaceae</taxon>
        <taxon>Spirosoma</taxon>
    </lineage>
</organism>
<dbReference type="AlphaFoldDB" id="A0A6M0IRU2"/>
<dbReference type="GO" id="GO:0005737">
    <property type="term" value="C:cytoplasm"/>
    <property type="evidence" value="ECO:0007669"/>
    <property type="project" value="UniProtKB-SubCell"/>
</dbReference>
<feature type="domain" description="FAD-binding" evidence="6">
    <location>
        <begin position="295"/>
        <end position="344"/>
    </location>
</feature>
<comment type="subcellular location">
    <subcellularLocation>
        <location evidence="5">Cytoplasm</location>
    </subcellularLocation>
</comment>
<dbReference type="GO" id="GO:0046677">
    <property type="term" value="P:response to antibiotic"/>
    <property type="evidence" value="ECO:0007669"/>
    <property type="project" value="InterPro"/>
</dbReference>
<accession>A0A6M0IRU2</accession>
<dbReference type="SUPFAM" id="SSF51905">
    <property type="entry name" value="FAD/NAD(P)-binding domain"/>
    <property type="match status" value="1"/>
</dbReference>
<dbReference type="Proteomes" id="UP000477386">
    <property type="component" value="Unassembled WGS sequence"/>
</dbReference>
<reference evidence="7 8" key="1">
    <citation type="submission" date="2020-02" db="EMBL/GenBank/DDBJ databases">
        <title>Draft genome sequence of two Spirosoma agri KCTC 52727 and Spirosoma terrae KCTC 52035.</title>
        <authorList>
            <person name="Rojas J."/>
            <person name="Ambika Manirajan B."/>
            <person name="Ratering S."/>
            <person name="Suarez C."/>
            <person name="Schnell S."/>
        </authorList>
    </citation>
    <scope>NUCLEOTIDE SEQUENCE [LARGE SCALE GENOMIC DNA]</scope>
    <source>
        <strain evidence="7 8">KCTC 52727</strain>
    </source>
</reference>
<dbReference type="RefSeq" id="WP_164043516.1">
    <property type="nucleotide sequence ID" value="NZ_JAAGNZ010000003.1"/>
</dbReference>
<evidence type="ECO:0000313" key="7">
    <source>
        <dbReference type="EMBL" id="NEU70215.1"/>
    </source>
</evidence>
<keyword evidence="2 5" id="KW-0274">FAD</keyword>
<evidence type="ECO:0000256" key="4">
    <source>
        <dbReference type="ARBA" id="ARBA00023033"/>
    </source>
</evidence>
<keyword evidence="5" id="KW-0521">NADP</keyword>
<keyword evidence="3 5" id="KW-0560">Oxidoreductase</keyword>
<protein>
    <recommendedName>
        <fullName evidence="5">Flavin-dependent monooxygenase</fullName>
    </recommendedName>
    <alternativeName>
        <fullName evidence="5">TetX monooxygenase</fullName>
        <shortName evidence="5">TetX</shortName>
        <ecNumber evidence="5">1.14.13.-</ecNumber>
    </alternativeName>
</protein>
<comment type="domain">
    <text evidence="5">Consists of an N-terminal FAD-binding domain with a Rossman fold and a C-terminal substrate-binding domain.</text>
</comment>
<dbReference type="InterPro" id="IPR036188">
    <property type="entry name" value="FAD/NAD-bd_sf"/>
</dbReference>
<keyword evidence="4 5" id="KW-0503">Monooxygenase</keyword>
<gene>
    <name evidence="7" type="ORF">GK091_25280</name>
</gene>
<keyword evidence="5" id="KW-0963">Cytoplasm</keyword>
<comment type="similarity">
    <text evidence="5">Belongs to the aromatic-ring hydroxylase family. TetX subfamily.</text>
</comment>
<evidence type="ECO:0000256" key="3">
    <source>
        <dbReference type="ARBA" id="ARBA00023002"/>
    </source>
</evidence>
<dbReference type="PANTHER" id="PTHR46972">
    <property type="entry name" value="MONOOXYGENASE ASQM-RELATED"/>
    <property type="match status" value="1"/>
</dbReference>
<dbReference type="PRINTS" id="PR00420">
    <property type="entry name" value="RNGMNOXGNASE"/>
</dbReference>
<feature type="binding site" evidence="5">
    <location>
        <position position="106"/>
    </location>
    <ligand>
        <name>FAD</name>
        <dbReference type="ChEBI" id="CHEBI:57692"/>
    </ligand>
</feature>
<comment type="function">
    <text evidence="5">An FAD-requiring monooxygenase active on some tetracycline antibiotic derivatives, which leads to their inactivation. Hydroxylates carbon 11a of tetracycline and some analogs.</text>
</comment>
<evidence type="ECO:0000313" key="8">
    <source>
        <dbReference type="Proteomes" id="UP000477386"/>
    </source>
</evidence>
<dbReference type="EC" id="1.14.13.-" evidence="5"/>
<dbReference type="PANTHER" id="PTHR46972:SF1">
    <property type="entry name" value="FAD DEPENDENT OXIDOREDUCTASE DOMAIN-CONTAINING PROTEIN"/>
    <property type="match status" value="1"/>
</dbReference>
<dbReference type="GO" id="GO:0071949">
    <property type="term" value="F:FAD binding"/>
    <property type="evidence" value="ECO:0007669"/>
    <property type="project" value="InterPro"/>
</dbReference>
<comment type="catalytic activity">
    <reaction evidence="5">
        <text>a tetracycline + NADPH + O2 + H(+) = an 11a-hydroxytetracycline + NADP(+) + H2O</text>
        <dbReference type="Rhea" id="RHEA:61444"/>
        <dbReference type="ChEBI" id="CHEBI:15377"/>
        <dbReference type="ChEBI" id="CHEBI:15378"/>
        <dbReference type="ChEBI" id="CHEBI:15379"/>
        <dbReference type="ChEBI" id="CHEBI:57783"/>
        <dbReference type="ChEBI" id="CHEBI:58349"/>
        <dbReference type="ChEBI" id="CHEBI:144644"/>
        <dbReference type="ChEBI" id="CHEBI:144645"/>
    </reaction>
</comment>
<feature type="binding site" evidence="5">
    <location>
        <position position="43"/>
    </location>
    <ligand>
        <name>NADPH</name>
        <dbReference type="ChEBI" id="CHEBI:57783"/>
    </ligand>
</feature>
<evidence type="ECO:0000256" key="2">
    <source>
        <dbReference type="ARBA" id="ARBA00022827"/>
    </source>
</evidence>
<comment type="cofactor">
    <cofactor evidence="5">
        <name>FAD</name>
        <dbReference type="ChEBI" id="CHEBI:57692"/>
    </cofactor>
</comment>
<feature type="domain" description="FAD-binding" evidence="6">
    <location>
        <begin position="7"/>
        <end position="168"/>
    </location>
</feature>
<keyword evidence="8" id="KW-1185">Reference proteome</keyword>
<name>A0A6M0IRU2_9BACT</name>
<dbReference type="Pfam" id="PF01494">
    <property type="entry name" value="FAD_binding_3"/>
    <property type="match status" value="2"/>
</dbReference>
<keyword evidence="1 5" id="KW-0285">Flavoprotein</keyword>
<comment type="subunit">
    <text evidence="5">Monomer.</text>
</comment>
<dbReference type="InterPro" id="IPR043683">
    <property type="entry name" value="TetX_monooxygenase"/>
</dbReference>
<feature type="binding site" evidence="5">
    <location>
        <position position="50"/>
    </location>
    <ligand>
        <name>FAD</name>
        <dbReference type="ChEBI" id="CHEBI:57692"/>
    </ligand>
</feature>
<evidence type="ECO:0000259" key="6">
    <source>
        <dbReference type="Pfam" id="PF01494"/>
    </source>
</evidence>
<comment type="caution">
    <text evidence="7">The sequence shown here is derived from an EMBL/GenBank/DDBJ whole genome shotgun (WGS) entry which is preliminary data.</text>
</comment>
<dbReference type="Gene3D" id="3.50.50.60">
    <property type="entry name" value="FAD/NAD(P)-binding domain"/>
    <property type="match status" value="1"/>
</dbReference>
<sequence length="376" mass="41900">MILNHKRVAIIGAGPVGLTLARLLQQEGIHVTVYERDQNAQARIWGGTLDLHKESGQVALKKAGLLANYFARAKPMGRTVADQHGTVLLTNRPTLENQYDNPEISRNDLRTLLVDSLASDTVVWDRKLTGLDQQSGLWRLHFDGKPDATADVVIGANGGMSKVRSYVTDTPVEDTGTFIIQGEVRQPELKCPAFYHLCQDTILMSSYNGNLLVANPNNHGALAYGVTFRRPDEWADGPGLDFQNPERIRLFLSERFVDWDERYHQLFDATSGFIGLPTRKLPLNKPWKADRPLPITLIGDAAHLMPPFAGQGVNTGLMDAFVLAGNLTVGNYETIEAAIQAYEQTMFSYAREAQRASSDNELAMRHPDFTFQRFIH</sequence>
<feature type="binding site" evidence="5">
    <location>
        <position position="300"/>
    </location>
    <ligand>
        <name>FAD</name>
        <dbReference type="ChEBI" id="CHEBI:57692"/>
    </ligand>
</feature>
<dbReference type="EMBL" id="JAAGNZ010000003">
    <property type="protein sequence ID" value="NEU70215.1"/>
    <property type="molecule type" value="Genomic_DNA"/>
</dbReference>
<proteinExistence type="inferred from homology"/>
<evidence type="ECO:0000256" key="5">
    <source>
        <dbReference type="HAMAP-Rule" id="MF_00845"/>
    </source>
</evidence>